<gene>
    <name evidence="12" type="ORF">MarFTMF_460</name>
</gene>
<dbReference type="GO" id="GO:0003676">
    <property type="term" value="F:nucleic acid binding"/>
    <property type="evidence" value="ECO:0007669"/>
    <property type="project" value="InterPro"/>
</dbReference>
<dbReference type="EMBL" id="OR343188">
    <property type="protein sequence ID" value="WNL49976.1"/>
    <property type="molecule type" value="Genomic_DNA"/>
</dbReference>
<evidence type="ECO:0000256" key="4">
    <source>
        <dbReference type="ARBA" id="ARBA00011245"/>
    </source>
</evidence>
<keyword evidence="7" id="KW-0479">Metal-binding</keyword>
<name>A0AA96EPL4_9VIRU</name>
<dbReference type="Pfam" id="PF00075">
    <property type="entry name" value="RNase_H"/>
    <property type="match status" value="1"/>
</dbReference>
<evidence type="ECO:0000313" key="12">
    <source>
        <dbReference type="EMBL" id="WNL49976.1"/>
    </source>
</evidence>
<evidence type="ECO:0000256" key="3">
    <source>
        <dbReference type="ARBA" id="ARBA00005300"/>
    </source>
</evidence>
<dbReference type="GO" id="GO:0043137">
    <property type="term" value="P:DNA replication, removal of RNA primer"/>
    <property type="evidence" value="ECO:0007669"/>
    <property type="project" value="TreeGrafter"/>
</dbReference>
<dbReference type="PANTHER" id="PTHR10642:SF26">
    <property type="entry name" value="RIBONUCLEASE H1"/>
    <property type="match status" value="1"/>
</dbReference>
<comment type="similarity">
    <text evidence="3">Belongs to the RNase H family.</text>
</comment>
<dbReference type="NCBIfam" id="NF001236">
    <property type="entry name" value="PRK00203.1"/>
    <property type="match status" value="1"/>
</dbReference>
<feature type="domain" description="RNase H type-1" evidence="11">
    <location>
        <begin position="1"/>
        <end position="139"/>
    </location>
</feature>
<dbReference type="InterPro" id="IPR036397">
    <property type="entry name" value="RNaseH_sf"/>
</dbReference>
<protein>
    <recommendedName>
        <fullName evidence="5">ribonuclease H</fullName>
        <ecNumber evidence="5">3.1.26.4</ecNumber>
    </recommendedName>
</protein>
<evidence type="ECO:0000256" key="5">
    <source>
        <dbReference type="ARBA" id="ARBA00012180"/>
    </source>
</evidence>
<keyword evidence="8" id="KW-0255">Endonuclease</keyword>
<evidence type="ECO:0000256" key="9">
    <source>
        <dbReference type="ARBA" id="ARBA00022801"/>
    </source>
</evidence>
<dbReference type="EC" id="3.1.26.4" evidence="5"/>
<evidence type="ECO:0000256" key="8">
    <source>
        <dbReference type="ARBA" id="ARBA00022759"/>
    </source>
</evidence>
<dbReference type="Gene3D" id="3.30.420.10">
    <property type="entry name" value="Ribonuclease H-like superfamily/Ribonuclease H"/>
    <property type="match status" value="1"/>
</dbReference>
<dbReference type="PROSITE" id="PS50879">
    <property type="entry name" value="RNASE_H_1"/>
    <property type="match status" value="1"/>
</dbReference>
<dbReference type="CDD" id="cd09278">
    <property type="entry name" value="RNase_HI_prokaryote_like"/>
    <property type="match status" value="1"/>
</dbReference>
<dbReference type="InterPro" id="IPR050092">
    <property type="entry name" value="RNase_H"/>
</dbReference>
<evidence type="ECO:0000256" key="10">
    <source>
        <dbReference type="ARBA" id="ARBA00022842"/>
    </source>
</evidence>
<sequence>MYQIYTDGSCLKNPGVGGYGVVITKNGEVEMTLSGHMAETTNNQAEMAAVIVALSWLTEPTEVEIFTDSQYVAKGMTEWLQGWKKNGWRTANRKPVLNKEEWLELDRLNAKHKVTWTWIARSSHEFNKLADSLASGAAHGKKNS</sequence>
<accession>A0AA96EPL4</accession>
<evidence type="ECO:0000256" key="6">
    <source>
        <dbReference type="ARBA" id="ARBA00022722"/>
    </source>
</evidence>
<dbReference type="SUPFAM" id="SSF53098">
    <property type="entry name" value="Ribonuclease H-like"/>
    <property type="match status" value="1"/>
</dbReference>
<dbReference type="InterPro" id="IPR012337">
    <property type="entry name" value="RNaseH-like_sf"/>
</dbReference>
<reference evidence="12" key="1">
    <citation type="submission" date="2023-07" db="EMBL/GenBank/DDBJ databases">
        <authorList>
            <person name="Xia Y."/>
        </authorList>
    </citation>
    <scope>NUCLEOTIDE SEQUENCE</scope>
    <source>
        <strain evidence="12">F</strain>
    </source>
</reference>
<dbReference type="GO" id="GO:0046872">
    <property type="term" value="F:metal ion binding"/>
    <property type="evidence" value="ECO:0007669"/>
    <property type="project" value="UniProtKB-KW"/>
</dbReference>
<keyword evidence="6" id="KW-0540">Nuclease</keyword>
<dbReference type="PANTHER" id="PTHR10642">
    <property type="entry name" value="RIBONUCLEASE H1"/>
    <property type="match status" value="1"/>
</dbReference>
<proteinExistence type="inferred from homology"/>
<dbReference type="InterPro" id="IPR002156">
    <property type="entry name" value="RNaseH_domain"/>
</dbReference>
<dbReference type="GO" id="GO:0004523">
    <property type="term" value="F:RNA-DNA hybrid ribonuclease activity"/>
    <property type="evidence" value="ECO:0007669"/>
    <property type="project" value="UniProtKB-EC"/>
</dbReference>
<organism evidence="12">
    <name type="scientific">Marseillevirus sp</name>
    <dbReference type="NCBI Taxonomy" id="2809551"/>
    <lineage>
        <taxon>Viruses</taxon>
        <taxon>Varidnaviria</taxon>
        <taxon>Bamfordvirae</taxon>
        <taxon>Nucleocytoviricota</taxon>
        <taxon>Megaviricetes</taxon>
        <taxon>Pimascovirales</taxon>
        <taxon>Pimascovirales incertae sedis</taxon>
        <taxon>Marseilleviridae</taxon>
        <taxon>Marseillevirus</taxon>
    </lineage>
</organism>
<evidence type="ECO:0000256" key="1">
    <source>
        <dbReference type="ARBA" id="ARBA00000077"/>
    </source>
</evidence>
<comment type="subunit">
    <text evidence="4">Monomer.</text>
</comment>
<evidence type="ECO:0000256" key="2">
    <source>
        <dbReference type="ARBA" id="ARBA00001946"/>
    </source>
</evidence>
<comment type="catalytic activity">
    <reaction evidence="1">
        <text>Endonucleolytic cleavage to 5'-phosphomonoester.</text>
        <dbReference type="EC" id="3.1.26.4"/>
    </reaction>
</comment>
<evidence type="ECO:0000259" key="11">
    <source>
        <dbReference type="PROSITE" id="PS50879"/>
    </source>
</evidence>
<comment type="cofactor">
    <cofactor evidence="2">
        <name>Mg(2+)</name>
        <dbReference type="ChEBI" id="CHEBI:18420"/>
    </cofactor>
</comment>
<evidence type="ECO:0000256" key="7">
    <source>
        <dbReference type="ARBA" id="ARBA00022723"/>
    </source>
</evidence>
<keyword evidence="10" id="KW-0460">Magnesium</keyword>
<dbReference type="InterPro" id="IPR022892">
    <property type="entry name" value="RNaseHI"/>
</dbReference>
<keyword evidence="9" id="KW-0378">Hydrolase</keyword>